<dbReference type="AlphaFoldDB" id="A0A6P7HCU5"/>
<reference evidence="7" key="1">
    <citation type="submission" date="2025-08" db="UniProtKB">
        <authorList>
            <consortium name="RefSeq"/>
        </authorList>
    </citation>
    <scope>IDENTIFICATION</scope>
</reference>
<feature type="region of interest" description="Disordered" evidence="2">
    <location>
        <begin position="671"/>
        <end position="690"/>
    </location>
</feature>
<feature type="chain" id="PRO_5028355055" evidence="4">
    <location>
        <begin position="19"/>
        <end position="784"/>
    </location>
</feature>
<evidence type="ECO:0000313" key="7">
    <source>
        <dbReference type="RefSeq" id="XP_028253335.1"/>
    </source>
</evidence>
<dbReference type="PANTHER" id="PTHR46708:SF10">
    <property type="entry name" value="RECEPTOR-TYPE TYROSINE-PROTEIN PHOSPHATASE ETA-LIKE"/>
    <property type="match status" value="1"/>
</dbReference>
<dbReference type="Proteomes" id="UP000515145">
    <property type="component" value="Chromosome 24"/>
</dbReference>
<dbReference type="SUPFAM" id="SSF49265">
    <property type="entry name" value="Fibronectin type III"/>
    <property type="match status" value="3"/>
</dbReference>
<gene>
    <name evidence="7" type="primary">LOC114428814</name>
</gene>
<feature type="compositionally biased region" description="Low complexity" evidence="2">
    <location>
        <begin position="676"/>
        <end position="687"/>
    </location>
</feature>
<keyword evidence="3" id="KW-0472">Membrane</keyword>
<dbReference type="Pfam" id="PF00041">
    <property type="entry name" value="fn3"/>
    <property type="match status" value="1"/>
</dbReference>
<organism evidence="6 7">
    <name type="scientific">Parambassis ranga</name>
    <name type="common">Indian glassy fish</name>
    <dbReference type="NCBI Taxonomy" id="210632"/>
    <lineage>
        <taxon>Eukaryota</taxon>
        <taxon>Metazoa</taxon>
        <taxon>Chordata</taxon>
        <taxon>Craniata</taxon>
        <taxon>Vertebrata</taxon>
        <taxon>Euteleostomi</taxon>
        <taxon>Actinopterygii</taxon>
        <taxon>Neopterygii</taxon>
        <taxon>Teleostei</taxon>
        <taxon>Neoteleostei</taxon>
        <taxon>Acanthomorphata</taxon>
        <taxon>Ovalentaria</taxon>
        <taxon>Ambassidae</taxon>
        <taxon>Parambassis</taxon>
    </lineage>
</organism>
<feature type="domain" description="Fibronectin type-III" evidence="5">
    <location>
        <begin position="504"/>
        <end position="600"/>
    </location>
</feature>
<proteinExistence type="predicted"/>
<keyword evidence="3" id="KW-0812">Transmembrane</keyword>
<dbReference type="GeneID" id="114428814"/>
<keyword evidence="4" id="KW-0732">Signal</keyword>
<dbReference type="InterPro" id="IPR036116">
    <property type="entry name" value="FN3_sf"/>
</dbReference>
<dbReference type="RefSeq" id="XP_028253335.1">
    <property type="nucleotide sequence ID" value="XM_028397534.1"/>
</dbReference>
<feature type="transmembrane region" description="Helical" evidence="3">
    <location>
        <begin position="602"/>
        <end position="625"/>
    </location>
</feature>
<feature type="region of interest" description="Disordered" evidence="2">
    <location>
        <begin position="732"/>
        <end position="760"/>
    </location>
</feature>
<evidence type="ECO:0000256" key="1">
    <source>
        <dbReference type="ARBA" id="ARBA00022737"/>
    </source>
</evidence>
<name>A0A6P7HCU5_9TELE</name>
<feature type="signal peptide" evidence="4">
    <location>
        <begin position="1"/>
        <end position="18"/>
    </location>
</feature>
<dbReference type="Gene3D" id="2.60.40.10">
    <property type="entry name" value="Immunoglobulins"/>
    <property type="match status" value="5"/>
</dbReference>
<evidence type="ECO:0000256" key="4">
    <source>
        <dbReference type="SAM" id="SignalP"/>
    </source>
</evidence>
<keyword evidence="6" id="KW-1185">Reference proteome</keyword>
<evidence type="ECO:0000256" key="2">
    <source>
        <dbReference type="SAM" id="MobiDB-lite"/>
    </source>
</evidence>
<evidence type="ECO:0000313" key="6">
    <source>
        <dbReference type="Proteomes" id="UP000515145"/>
    </source>
</evidence>
<keyword evidence="3" id="KW-1133">Transmembrane helix</keyword>
<dbReference type="InterPro" id="IPR013783">
    <property type="entry name" value="Ig-like_fold"/>
</dbReference>
<dbReference type="SMART" id="SM00060">
    <property type="entry name" value="FN3"/>
    <property type="match status" value="3"/>
</dbReference>
<feature type="compositionally biased region" description="Polar residues" evidence="2">
    <location>
        <begin position="732"/>
        <end position="752"/>
    </location>
</feature>
<dbReference type="CDD" id="cd00063">
    <property type="entry name" value="FN3"/>
    <property type="match status" value="2"/>
</dbReference>
<feature type="domain" description="Fibronectin type-III" evidence="5">
    <location>
        <begin position="214"/>
        <end position="314"/>
    </location>
</feature>
<dbReference type="InParanoid" id="A0A6P7HCU5"/>
<evidence type="ECO:0000256" key="3">
    <source>
        <dbReference type="SAM" id="Phobius"/>
    </source>
</evidence>
<accession>A0A6P7HCU5</accession>
<dbReference type="InterPro" id="IPR050991">
    <property type="entry name" value="ECM_Regulatory_Proteins"/>
</dbReference>
<dbReference type="PROSITE" id="PS50853">
    <property type="entry name" value="FN3"/>
    <property type="match status" value="2"/>
</dbReference>
<dbReference type="OrthoDB" id="9828391at2759"/>
<protein>
    <submittedName>
        <fullName evidence="7">Interleukin-31 receptor subunit alpha-like</fullName>
    </submittedName>
</protein>
<dbReference type="PANTHER" id="PTHR46708">
    <property type="entry name" value="TENASCIN"/>
    <property type="match status" value="1"/>
</dbReference>
<dbReference type="InterPro" id="IPR003961">
    <property type="entry name" value="FN3_dom"/>
</dbReference>
<evidence type="ECO:0000259" key="5">
    <source>
        <dbReference type="PROSITE" id="PS50853"/>
    </source>
</evidence>
<sequence>MSIFLVLCVLATVSSCCADGNHSSTCNVVPKDQYIDVGSSIDIMCQTSCVNGKIYWTLNSSPINETLSVRVNSTHTLLSLRNFRQQKATVQCHSEDTKQILGGTIIKSIPKPTNISCLLHYGNQSSSNLLPPFLNCSWKHQDPPSLKVNYTVLCVSRSGSSRKTVHDAHDIQFIRSEGQYVFINQNFTVTVRAKTAAWETESKSYSFDPYHIFKLSRPKLEAVAASSSSVLVKWRKGFLPKTCHCQVKYSKVLSAVEGPPEWLLNKTLNCKENANVTIEKLESCTNYSFSVRCALERAPWSDWSQEKTVLTKLNKSHVKLRLWRKMSESEKHGVRRVRAMWGDIFSTCPGTFEYSISQIPQKLHMPGVNVTHTSCGNSTCDVFVDEDAYRINLTVFYDDVLLAEDSVYIPAVGESLPQITDIQTSTHEGAILLSWEAPVQPVSGYVIDWTHDGLQYDWKESKYTNATLAGLLDKKPYNITVTPLFDDKTGHGTQALQMCSSVGGPGHVDVINVEAYDKSANVTWETKSQDACSSSVIRYTVFYGTEDGPLLNVTVDNRKQSVFLKDLTPDTQYHVYVEPSLPVGNVTRGYRFFKTNTFDPRLITALKVCGGVLIFLVLSFGLCCVRLWKKFTEMPVPNPALSSVALWPNHPKEPCPFRPFSNPTESLCDRVYTEGSPPSSLSLTTSSDQTEEYTDSAIIFTSSLQNQRPTGPAETPHAFSLGESTALLFSESNPVTPYRSQSSVESPAQRSSRQYRRVPVKQTEKTALKTIYVTLDMFEQGQSR</sequence>
<keyword evidence="1" id="KW-0677">Repeat</keyword>